<dbReference type="Proteomes" id="UP000298588">
    <property type="component" value="Chromosome"/>
</dbReference>
<evidence type="ECO:0000256" key="1">
    <source>
        <dbReference type="SAM" id="Coils"/>
    </source>
</evidence>
<keyword evidence="1" id="KW-0175">Coiled coil</keyword>
<evidence type="ECO:0000256" key="2">
    <source>
        <dbReference type="SAM" id="MobiDB-lite"/>
    </source>
</evidence>
<accession>A0A4D7QK02</accession>
<proteinExistence type="predicted"/>
<feature type="region of interest" description="Disordered" evidence="2">
    <location>
        <begin position="153"/>
        <end position="225"/>
    </location>
</feature>
<name>A0A4D7QK02_9HYPH</name>
<reference evidence="3 4" key="1">
    <citation type="submission" date="2019-04" db="EMBL/GenBank/DDBJ databases">
        <title>Phreatobacter aquaticus sp. nov.</title>
        <authorList>
            <person name="Choi A."/>
            <person name="Baek K."/>
        </authorList>
    </citation>
    <scope>NUCLEOTIDE SEQUENCE [LARGE SCALE GENOMIC DNA]</scope>
    <source>
        <strain evidence="3 4">NMCR1094</strain>
    </source>
</reference>
<feature type="compositionally biased region" description="Low complexity" evidence="2">
    <location>
        <begin position="1"/>
        <end position="15"/>
    </location>
</feature>
<protein>
    <submittedName>
        <fullName evidence="3">Uncharacterized protein</fullName>
    </submittedName>
</protein>
<gene>
    <name evidence="3" type="ORF">E8L99_09875</name>
</gene>
<evidence type="ECO:0000313" key="4">
    <source>
        <dbReference type="Proteomes" id="UP000298588"/>
    </source>
</evidence>
<feature type="region of interest" description="Disordered" evidence="2">
    <location>
        <begin position="1"/>
        <end position="42"/>
    </location>
</feature>
<sequence>MAISSTISSSLGLASDTLRDKPSARAKSGASDTPAGKAASTNPFVTITLSRSAMALSILQPNAAGSNATLAQGLTEEQAEGLKTSNDLVGTLKQARSNMVADRKAAAEAKLDQARKKLEMLKLYGGDPRSVARQAKAIAEEIKSAAKEYAGALKSEGGPSATAQPAAPSTAAAEPPAEGADAATQGAAPAAEAAADSAAKPDKDKVQTPEEAEEARQTLGQGYREKAAEIDAAANKARGEREMVQKFKDAGREARQIIERAVRQLKDKNAADPDANAAEKAKAGMEQEIQDLEDTVAARESQSSDTLSAPAPIDAGTMVINILA</sequence>
<evidence type="ECO:0000313" key="3">
    <source>
        <dbReference type="EMBL" id="QCK86039.1"/>
    </source>
</evidence>
<dbReference type="KEGG" id="paqt:E8L99_09875"/>
<organism evidence="3 4">
    <name type="scientific">Phreatobacter aquaticus</name>
    <dbReference type="NCBI Taxonomy" id="2570229"/>
    <lineage>
        <taxon>Bacteria</taxon>
        <taxon>Pseudomonadati</taxon>
        <taxon>Pseudomonadota</taxon>
        <taxon>Alphaproteobacteria</taxon>
        <taxon>Hyphomicrobiales</taxon>
        <taxon>Phreatobacteraceae</taxon>
        <taxon>Phreatobacter</taxon>
    </lineage>
</organism>
<dbReference type="RefSeq" id="WP_137099371.1">
    <property type="nucleotide sequence ID" value="NZ_CP039865.1"/>
</dbReference>
<dbReference type="AlphaFoldDB" id="A0A4D7QK02"/>
<feature type="coiled-coil region" evidence="1">
    <location>
        <begin position="275"/>
        <end position="302"/>
    </location>
</feature>
<dbReference type="OrthoDB" id="9886069at2"/>
<keyword evidence="4" id="KW-1185">Reference proteome</keyword>
<feature type="coiled-coil region" evidence="1">
    <location>
        <begin position="97"/>
        <end position="124"/>
    </location>
</feature>
<feature type="compositionally biased region" description="Low complexity" evidence="2">
    <location>
        <begin position="158"/>
        <end position="198"/>
    </location>
</feature>
<dbReference type="EMBL" id="CP039865">
    <property type="protein sequence ID" value="QCK86039.1"/>
    <property type="molecule type" value="Genomic_DNA"/>
</dbReference>
<feature type="compositionally biased region" description="Basic and acidic residues" evidence="2">
    <location>
        <begin position="199"/>
        <end position="208"/>
    </location>
</feature>